<gene>
    <name evidence="2" type="ORF">SAMN04489724_3504</name>
</gene>
<evidence type="ECO:0000313" key="3">
    <source>
        <dbReference type="Proteomes" id="UP000199673"/>
    </source>
</evidence>
<feature type="signal peptide" evidence="1">
    <location>
        <begin position="1"/>
        <end position="19"/>
    </location>
</feature>
<dbReference type="OrthoDB" id="824552at2"/>
<organism evidence="2 3">
    <name type="scientific">Algoriphagus locisalis</name>
    <dbReference type="NCBI Taxonomy" id="305507"/>
    <lineage>
        <taxon>Bacteria</taxon>
        <taxon>Pseudomonadati</taxon>
        <taxon>Bacteroidota</taxon>
        <taxon>Cytophagia</taxon>
        <taxon>Cytophagales</taxon>
        <taxon>Cyclobacteriaceae</taxon>
        <taxon>Algoriphagus</taxon>
    </lineage>
</organism>
<feature type="chain" id="PRO_5011539199" description="DUF4252 domain-containing protein" evidence="1">
    <location>
        <begin position="20"/>
        <end position="162"/>
    </location>
</feature>
<dbReference type="EMBL" id="FPBF01000005">
    <property type="protein sequence ID" value="SFU03655.1"/>
    <property type="molecule type" value="Genomic_DNA"/>
</dbReference>
<dbReference type="AlphaFoldDB" id="A0A1I7CW41"/>
<protein>
    <recommendedName>
        <fullName evidence="4">DUF4252 domain-containing protein</fullName>
    </recommendedName>
</protein>
<evidence type="ECO:0008006" key="4">
    <source>
        <dbReference type="Google" id="ProtNLM"/>
    </source>
</evidence>
<evidence type="ECO:0000313" key="2">
    <source>
        <dbReference type="EMBL" id="SFU03655.1"/>
    </source>
</evidence>
<name>A0A1I7CW41_9BACT</name>
<reference evidence="3" key="1">
    <citation type="submission" date="2016-10" db="EMBL/GenBank/DDBJ databases">
        <authorList>
            <person name="Varghese N."/>
            <person name="Submissions S."/>
        </authorList>
    </citation>
    <scope>NUCLEOTIDE SEQUENCE [LARGE SCALE GENOMIC DNA]</scope>
    <source>
        <strain evidence="3">DSM 23445</strain>
    </source>
</reference>
<keyword evidence="1" id="KW-0732">Signal</keyword>
<keyword evidence="3" id="KW-1185">Reference proteome</keyword>
<dbReference type="RefSeq" id="WP_091695842.1">
    <property type="nucleotide sequence ID" value="NZ_FPBF01000005.1"/>
</dbReference>
<accession>A0A1I7CW41</accession>
<dbReference type="InterPro" id="IPR025348">
    <property type="entry name" value="DUF4252"/>
</dbReference>
<proteinExistence type="predicted"/>
<dbReference type="Proteomes" id="UP000199673">
    <property type="component" value="Unassembled WGS sequence"/>
</dbReference>
<sequence length="162" mass="18000">MKKLILTLALIGSVMAVQAQSKSVKALYEKYKSEDDFFHMEIGGNFMNFAEGFKIDIDENDMATVAKSIEKLNFFTLPDHVDDGRVEYKALQKGLERERYDLLMEASEGKKGGVMVYSKGGNTISDLVVLVGGDEGDLMVVELKGKFDQELVAKAANYKGRN</sequence>
<evidence type="ECO:0000256" key="1">
    <source>
        <dbReference type="SAM" id="SignalP"/>
    </source>
</evidence>
<dbReference type="Pfam" id="PF14060">
    <property type="entry name" value="DUF4252"/>
    <property type="match status" value="1"/>
</dbReference>
<dbReference type="STRING" id="305507.SAMN04489724_3504"/>